<dbReference type="FunFam" id="1.10.132.60:FF:000004">
    <property type="entry name" value="DNA polymerase"/>
    <property type="match status" value="1"/>
</dbReference>
<evidence type="ECO:0000256" key="12">
    <source>
        <dbReference type="RuleBase" id="RU000442"/>
    </source>
</evidence>
<keyword evidence="19" id="KW-1185">Reference proteome</keyword>
<dbReference type="GO" id="GO:0003688">
    <property type="term" value="F:DNA replication origin binding"/>
    <property type="evidence" value="ECO:0007669"/>
    <property type="project" value="TreeGrafter"/>
</dbReference>
<evidence type="ECO:0000256" key="8">
    <source>
        <dbReference type="ARBA" id="ARBA00022833"/>
    </source>
</evidence>
<dbReference type="Gene3D" id="1.10.287.690">
    <property type="entry name" value="Helix hairpin bin"/>
    <property type="match status" value="1"/>
</dbReference>
<dbReference type="InterPro" id="IPR038256">
    <property type="entry name" value="Pol_alpha_znc_sf"/>
</dbReference>
<dbReference type="Gene3D" id="3.30.420.10">
    <property type="entry name" value="Ribonuclease H-like superfamily/Ribonuclease H"/>
    <property type="match status" value="1"/>
</dbReference>
<feature type="region of interest" description="Disordered" evidence="13">
    <location>
        <begin position="67"/>
        <end position="207"/>
    </location>
</feature>
<dbReference type="Gene3D" id="3.90.1600.10">
    <property type="entry name" value="Palm domain of DNA polymerase"/>
    <property type="match status" value="1"/>
</dbReference>
<dbReference type="InterPro" id="IPR024647">
    <property type="entry name" value="DNA_pol_a_cat_su_N"/>
</dbReference>
<dbReference type="SUPFAM" id="SSF56672">
    <property type="entry name" value="DNA/RNA polymerases"/>
    <property type="match status" value="1"/>
</dbReference>
<evidence type="ECO:0000256" key="11">
    <source>
        <dbReference type="ARBA" id="ARBA00023242"/>
    </source>
</evidence>
<accession>A0A507CE87</accession>
<keyword evidence="10 12" id="KW-0238">DNA-binding</keyword>
<dbReference type="SUPFAM" id="SSF53098">
    <property type="entry name" value="Ribonuclease H-like"/>
    <property type="match status" value="1"/>
</dbReference>
<dbReference type="PRINTS" id="PR00106">
    <property type="entry name" value="DNAPOLB"/>
</dbReference>
<dbReference type="InterPro" id="IPR042087">
    <property type="entry name" value="DNA_pol_B_thumb"/>
</dbReference>
<proteinExistence type="inferred from homology"/>
<sequence>MMNQDEEDGGGRRSRRQPKAKQLSRADQLRAFREAKEGHVSRLDQLGHDDVFDLATEDEYTNLVRNRLKQPDFVVDDDGAGYLDHGHEEWDEEEDEYSEDEEEEEELDAKGKRKRDKKNKKKNKHAETELSAMFAKAAQNAPAPKRDAESAAQDAAVLDDILGGLDDEDQGGSAPKRLKPNPVAAPAPKIIDARLNPYRRPDSKKSAYTAAYEAKLKAATLAASTPRPFMPTGRFSGMGASSNNDNNDDSGMYDDDNNMDVDQQQQQETEHLPGDDDDGTSANEPGKQKPVPNPQAVKVRAIQTRGAAGSSSGAATSFVPKFAAPAASIVKQVAIPGLQGWESIRDSVNIEPTLLVPTSVNNTLATDGNHELLEEDGSLKMYWFDMTEVKNVVYVFGKVYHRTQQKYISCCVVVNNIQRNLFILPRKREVDEGGNETDVQVTWEAVHNEFNNIRQKAGITEWGVKPPVKRKYAFEIPGVPEESDYMKVLMDFKQPALPGDRSGRTFSHIFGTNTSASELFILKRKLKGPSWIIIKDAQLKTKLPTSWCKVEVVVDDPKTISVLPPDQAGDKMPPLVVMSLNIKTVYNHQARTNEIVMASMTVFPSVKLDESPASIENLAAHRFSVIRQLNDVPFPVGFDKLAQERRSKLEIQTNERALLNYMLAVLHKMDPDVIVGHNFLGFDLDVLLHRMKAHNVSEWSRLGRLRRKEWPKLQAGAGGMGDSSFSERQIAAGRLICDTYLAAKDSVKSRSYSLTVLALSQLKVEREEVDFDKIPEYFWDARQLIRFVDLTETDTVFVAQLMFKLQVLQLTKQLTELAGNLWVRTMTGARAERNEYLLLHEFHGQKYIVPDRFFGKNAKVIVDQGQDDDDDDGGGKDGKKGPARRKPQYAGGLVLEPKKGFYDKFVLLLDFNSLYPSIIQEFNICFSTVTRSYEKDGEVEIPKEPSKDLPQGILPRLLANLVARRRNVKNAMKGVNPNAPEYVNLDIRQKALKLTANSMYGCLGFSHSRFYAKPLAMLITSKGREILQNTVNLAGTLNLDVIYGDTDSIMIYTNKDDLKEVTKVGDDFKKVVNTNYKLLEIEIDGIFQRMLLLKKKKYAALVVEQQRDGGYVTTLEMKGLDLVRRDWCDLSHVVSQYVLDQIMSGESREVVVEKIHEYLKNVARQVRESIPEPIPIAQYGLTKNPEDYADKKAQPHVMVAMAMKAKGVGVRVGDTIPYVICIGEDKSPAARAYHPDDVEKAGSTLKIDLEYYLGLQVHPPVVRLCSEIEGTSASQLADCLAVHFESGLDGSKYKDTGGSSGNTEGENLHTLESMISDEEKYRNVDKFIPLCKYCKTQQRLDPLVRNKDSENPTCILMCSNVDCSMPLPTASLYAQLSREIRDHIKKYQNSWLVCDDAACRNRTRHMSVYGERCLRNGCRGAMTFEYPNNALCTQLEYYANLFDFEKFKKKLERDSVKLDRLTGLIKPYTADFQELKALVDEYLETDARRYVQLEKIFAFQIKSLNAQRM</sequence>
<keyword evidence="8" id="KW-0862">Zinc</keyword>
<dbReference type="PANTHER" id="PTHR45861:SF1">
    <property type="entry name" value="DNA POLYMERASE ALPHA CATALYTIC SUBUNIT"/>
    <property type="match status" value="1"/>
</dbReference>
<dbReference type="GO" id="GO:1902975">
    <property type="term" value="P:mitotic DNA replication initiation"/>
    <property type="evidence" value="ECO:0007669"/>
    <property type="project" value="InterPro"/>
</dbReference>
<feature type="domain" description="DNA-directed DNA polymerase family B exonuclease" evidence="15">
    <location>
        <begin position="508"/>
        <end position="755"/>
    </location>
</feature>
<dbReference type="InterPro" id="IPR006133">
    <property type="entry name" value="DNA-dir_DNA_pol_B_exonuc"/>
</dbReference>
<dbReference type="STRING" id="1806994.A0A507CE87"/>
<comment type="subcellular location">
    <subcellularLocation>
        <location evidence="1">Nucleus</location>
    </subcellularLocation>
</comment>
<dbReference type="Pfam" id="PF08996">
    <property type="entry name" value="zf-DNA_Pol"/>
    <property type="match status" value="1"/>
</dbReference>
<dbReference type="InterPro" id="IPR023211">
    <property type="entry name" value="DNA_pol_palm_dom_sf"/>
</dbReference>
<dbReference type="GO" id="GO:0003697">
    <property type="term" value="F:single-stranded DNA binding"/>
    <property type="evidence" value="ECO:0007669"/>
    <property type="project" value="TreeGrafter"/>
</dbReference>
<name>A0A507CE87_9FUNG</name>
<dbReference type="OrthoDB" id="6755010at2759"/>
<dbReference type="PROSITE" id="PS00116">
    <property type="entry name" value="DNA_POLYMERASE_B"/>
    <property type="match status" value="1"/>
</dbReference>
<dbReference type="GO" id="GO:0005658">
    <property type="term" value="C:alpha DNA polymerase:primase complex"/>
    <property type="evidence" value="ECO:0007669"/>
    <property type="project" value="TreeGrafter"/>
</dbReference>
<reference evidence="18 19" key="1">
    <citation type="journal article" date="2019" name="Sci. Rep.">
        <title>Comparative genomics of chytrid fungi reveal insights into the obligate biotrophic and pathogenic lifestyle of Synchytrium endobioticum.</title>
        <authorList>
            <person name="van de Vossenberg B.T.L.H."/>
            <person name="Warris S."/>
            <person name="Nguyen H.D.T."/>
            <person name="van Gent-Pelzer M.P.E."/>
            <person name="Joly D.L."/>
            <person name="van de Geest H.C."/>
            <person name="Bonants P.J.M."/>
            <person name="Smith D.S."/>
            <person name="Levesque C.A."/>
            <person name="van der Lee T.A.J."/>
        </authorList>
    </citation>
    <scope>NUCLEOTIDE SEQUENCE [LARGE SCALE GENOMIC DNA]</scope>
    <source>
        <strain evidence="18 19">JEL517</strain>
    </source>
</reference>
<dbReference type="GeneID" id="42001770"/>
<evidence type="ECO:0000256" key="4">
    <source>
        <dbReference type="ARBA" id="ARBA00022695"/>
    </source>
</evidence>
<evidence type="ECO:0000256" key="1">
    <source>
        <dbReference type="ARBA" id="ARBA00004123"/>
    </source>
</evidence>
<evidence type="ECO:0000313" key="18">
    <source>
        <dbReference type="EMBL" id="TPX37489.1"/>
    </source>
</evidence>
<keyword evidence="3 12" id="KW-0808">Transferase</keyword>
<evidence type="ECO:0000259" key="15">
    <source>
        <dbReference type="Pfam" id="PF03104"/>
    </source>
</evidence>
<feature type="domain" description="DNA-directed DNA polymerase family B multifunctional" evidence="14">
    <location>
        <begin position="821"/>
        <end position="1268"/>
    </location>
</feature>
<dbReference type="InterPro" id="IPR045846">
    <property type="entry name" value="POLBc_alpha"/>
</dbReference>
<dbReference type="GO" id="GO:0003682">
    <property type="term" value="F:chromatin binding"/>
    <property type="evidence" value="ECO:0007669"/>
    <property type="project" value="TreeGrafter"/>
</dbReference>
<feature type="region of interest" description="Disordered" evidence="13">
    <location>
        <begin position="219"/>
        <end position="296"/>
    </location>
</feature>
<evidence type="ECO:0000256" key="5">
    <source>
        <dbReference type="ARBA" id="ARBA00022705"/>
    </source>
</evidence>
<keyword evidence="11" id="KW-0539">Nucleus</keyword>
<gene>
    <name evidence="18" type="primary">SMI544</name>
    <name evidence="18" type="ORF">SmJEL517_g00544</name>
</gene>
<evidence type="ECO:0000256" key="7">
    <source>
        <dbReference type="ARBA" id="ARBA00022771"/>
    </source>
</evidence>
<evidence type="ECO:0000256" key="3">
    <source>
        <dbReference type="ARBA" id="ARBA00022679"/>
    </source>
</evidence>
<feature type="region of interest" description="Disordered" evidence="13">
    <location>
        <begin position="1"/>
        <end position="49"/>
    </location>
</feature>
<organism evidence="18 19">
    <name type="scientific">Synchytrium microbalum</name>
    <dbReference type="NCBI Taxonomy" id="1806994"/>
    <lineage>
        <taxon>Eukaryota</taxon>
        <taxon>Fungi</taxon>
        <taxon>Fungi incertae sedis</taxon>
        <taxon>Chytridiomycota</taxon>
        <taxon>Chytridiomycota incertae sedis</taxon>
        <taxon>Chytridiomycetes</taxon>
        <taxon>Synchytriales</taxon>
        <taxon>Synchytriaceae</taxon>
        <taxon>Synchytrium</taxon>
    </lineage>
</organism>
<evidence type="ECO:0000256" key="13">
    <source>
        <dbReference type="SAM" id="MobiDB-lite"/>
    </source>
</evidence>
<dbReference type="Pfam" id="PF03104">
    <property type="entry name" value="DNA_pol_B_exo1"/>
    <property type="match status" value="1"/>
</dbReference>
<evidence type="ECO:0000256" key="10">
    <source>
        <dbReference type="ARBA" id="ARBA00023125"/>
    </source>
</evidence>
<evidence type="ECO:0000256" key="9">
    <source>
        <dbReference type="ARBA" id="ARBA00022932"/>
    </source>
</evidence>
<protein>
    <recommendedName>
        <fullName evidence="12">DNA polymerase</fullName>
        <ecNumber evidence="12">2.7.7.7</ecNumber>
    </recommendedName>
</protein>
<dbReference type="FunFam" id="3.30.70.2820:FF:000001">
    <property type="entry name" value="DNA polymerase"/>
    <property type="match status" value="1"/>
</dbReference>
<dbReference type="GO" id="GO:0000166">
    <property type="term" value="F:nucleotide binding"/>
    <property type="evidence" value="ECO:0007669"/>
    <property type="project" value="InterPro"/>
</dbReference>
<dbReference type="SMART" id="SM00486">
    <property type="entry name" value="POLBc"/>
    <property type="match status" value="1"/>
</dbReference>
<keyword evidence="9 12" id="KW-0239">DNA-directed DNA polymerase</keyword>
<dbReference type="NCBIfam" id="TIGR00592">
    <property type="entry name" value="pol2"/>
    <property type="match status" value="1"/>
</dbReference>
<dbReference type="CDD" id="cd05532">
    <property type="entry name" value="POLBc_alpha"/>
    <property type="match status" value="1"/>
</dbReference>
<dbReference type="Pfam" id="PF00136">
    <property type="entry name" value="DNA_pol_B"/>
    <property type="match status" value="1"/>
</dbReference>
<feature type="domain" description="Zinc finger DNA-directed DNA polymerase family B alpha" evidence="16">
    <location>
        <begin position="1314"/>
        <end position="1497"/>
    </location>
</feature>
<dbReference type="InterPro" id="IPR017964">
    <property type="entry name" value="DNA-dir_DNA_pol_B_CS"/>
</dbReference>
<keyword evidence="6" id="KW-0479">Metal-binding</keyword>
<dbReference type="InterPro" id="IPR036397">
    <property type="entry name" value="RNaseH_sf"/>
</dbReference>
<keyword evidence="7" id="KW-0863">Zinc-finger</keyword>
<feature type="region of interest" description="Disordered" evidence="13">
    <location>
        <begin position="864"/>
        <end position="889"/>
    </location>
</feature>
<feature type="compositionally biased region" description="Basic residues" evidence="13">
    <location>
        <begin position="111"/>
        <end position="124"/>
    </location>
</feature>
<comment type="caution">
    <text evidence="18">The sequence shown here is derived from an EMBL/GenBank/DDBJ whole genome shotgun (WGS) entry which is preliminary data.</text>
</comment>
<dbReference type="Gene3D" id="6.10.10.100">
    <property type="match status" value="1"/>
</dbReference>
<feature type="compositionally biased region" description="Acidic residues" evidence="13">
    <location>
        <begin position="246"/>
        <end position="259"/>
    </location>
</feature>
<dbReference type="InterPro" id="IPR006134">
    <property type="entry name" value="DNA-dir_DNA_pol_B_multi_dom"/>
</dbReference>
<evidence type="ECO:0000256" key="2">
    <source>
        <dbReference type="ARBA" id="ARBA00005755"/>
    </source>
</evidence>
<feature type="domain" description="DNA polymerase alpha catalytic subunit N-terminal" evidence="17">
    <location>
        <begin position="28"/>
        <end position="91"/>
    </location>
</feature>
<dbReference type="PANTHER" id="PTHR45861">
    <property type="entry name" value="DNA POLYMERASE ALPHA CATALYTIC SUBUNIT"/>
    <property type="match status" value="1"/>
</dbReference>
<dbReference type="CDD" id="cd05776">
    <property type="entry name" value="DNA_polB_alpha_exo"/>
    <property type="match status" value="1"/>
</dbReference>
<evidence type="ECO:0000313" key="19">
    <source>
        <dbReference type="Proteomes" id="UP000319731"/>
    </source>
</evidence>
<dbReference type="GO" id="GO:0003887">
    <property type="term" value="F:DNA-directed DNA polymerase activity"/>
    <property type="evidence" value="ECO:0007669"/>
    <property type="project" value="UniProtKB-KW"/>
</dbReference>
<dbReference type="GO" id="GO:0008270">
    <property type="term" value="F:zinc ion binding"/>
    <property type="evidence" value="ECO:0007669"/>
    <property type="project" value="UniProtKB-KW"/>
</dbReference>
<dbReference type="InterPro" id="IPR012337">
    <property type="entry name" value="RNaseH-like_sf"/>
</dbReference>
<evidence type="ECO:0000259" key="17">
    <source>
        <dbReference type="Pfam" id="PF12254"/>
    </source>
</evidence>
<comment type="similarity">
    <text evidence="2 12">Belongs to the DNA polymerase type-B family.</text>
</comment>
<keyword evidence="4 12" id="KW-0548">Nucleotidyltransferase</keyword>
<feature type="compositionally biased region" description="Basic and acidic residues" evidence="13">
    <location>
        <begin position="27"/>
        <end position="49"/>
    </location>
</feature>
<dbReference type="Gene3D" id="3.30.70.2820">
    <property type="match status" value="1"/>
</dbReference>
<dbReference type="GO" id="GO:0006273">
    <property type="term" value="P:lagging strand elongation"/>
    <property type="evidence" value="ECO:0007669"/>
    <property type="project" value="TreeGrafter"/>
</dbReference>
<evidence type="ECO:0000259" key="16">
    <source>
        <dbReference type="Pfam" id="PF08996"/>
    </source>
</evidence>
<dbReference type="InterPro" id="IPR006172">
    <property type="entry name" value="DNA-dir_DNA_pol_B"/>
</dbReference>
<dbReference type="EMBL" id="QEAO01000002">
    <property type="protein sequence ID" value="TPX37489.1"/>
    <property type="molecule type" value="Genomic_DNA"/>
</dbReference>
<dbReference type="InterPro" id="IPR043502">
    <property type="entry name" value="DNA/RNA_pol_sf"/>
</dbReference>
<dbReference type="Gene3D" id="1.10.3200.20">
    <property type="entry name" value="DNA Polymerase alpha, zinc finger"/>
    <property type="match status" value="1"/>
</dbReference>
<evidence type="ECO:0000259" key="14">
    <source>
        <dbReference type="Pfam" id="PF00136"/>
    </source>
</evidence>
<evidence type="ECO:0000256" key="6">
    <source>
        <dbReference type="ARBA" id="ARBA00022723"/>
    </source>
</evidence>
<dbReference type="Gene3D" id="1.10.132.60">
    <property type="entry name" value="DNA polymerase family B, C-terminal domain"/>
    <property type="match status" value="1"/>
</dbReference>
<comment type="catalytic activity">
    <reaction evidence="12">
        <text>DNA(n) + a 2'-deoxyribonucleoside 5'-triphosphate = DNA(n+1) + diphosphate</text>
        <dbReference type="Rhea" id="RHEA:22508"/>
        <dbReference type="Rhea" id="RHEA-COMP:17339"/>
        <dbReference type="Rhea" id="RHEA-COMP:17340"/>
        <dbReference type="ChEBI" id="CHEBI:33019"/>
        <dbReference type="ChEBI" id="CHEBI:61560"/>
        <dbReference type="ChEBI" id="CHEBI:173112"/>
        <dbReference type="EC" id="2.7.7.7"/>
    </reaction>
</comment>
<dbReference type="EC" id="2.7.7.7" evidence="12"/>
<keyword evidence="5 12" id="KW-0235">DNA replication</keyword>
<dbReference type="Gene3D" id="2.40.50.730">
    <property type="match status" value="1"/>
</dbReference>
<feature type="compositionally biased region" description="Acidic residues" evidence="13">
    <location>
        <begin position="89"/>
        <end position="107"/>
    </location>
</feature>
<dbReference type="Proteomes" id="UP000319731">
    <property type="component" value="Unassembled WGS sequence"/>
</dbReference>
<dbReference type="GO" id="GO:0006272">
    <property type="term" value="P:leading strand elongation"/>
    <property type="evidence" value="ECO:0007669"/>
    <property type="project" value="TreeGrafter"/>
</dbReference>
<dbReference type="Pfam" id="PF12254">
    <property type="entry name" value="DNA_pol_alpha_N"/>
    <property type="match status" value="1"/>
</dbReference>
<dbReference type="RefSeq" id="XP_031027400.1">
    <property type="nucleotide sequence ID" value="XM_031166473.1"/>
</dbReference>
<dbReference type="InterPro" id="IPR015088">
    <property type="entry name" value="Znf_DNA-dir_DNA_pol_B_alpha"/>
</dbReference>